<reference evidence="3 4" key="1">
    <citation type="submission" date="2014-10" db="EMBL/GenBank/DDBJ databases">
        <title>Draft genome of the hookworm Ancylostoma caninum.</title>
        <authorList>
            <person name="Mitreva M."/>
        </authorList>
    </citation>
    <scope>NUCLEOTIDE SEQUENCE [LARGE SCALE GENOMIC DNA]</scope>
    <source>
        <strain evidence="3 4">Baltimore</strain>
    </source>
</reference>
<evidence type="ECO:0000313" key="4">
    <source>
        <dbReference type="Proteomes" id="UP000252519"/>
    </source>
</evidence>
<name>A0A368FQC0_ANCCA</name>
<accession>A0A368FQC0</accession>
<feature type="domain" description="ShKT" evidence="2">
    <location>
        <begin position="34"/>
        <end position="68"/>
    </location>
</feature>
<feature type="disulfide bond" evidence="1">
    <location>
        <begin position="34"/>
        <end position="68"/>
    </location>
</feature>
<dbReference type="Proteomes" id="UP000252519">
    <property type="component" value="Unassembled WGS sequence"/>
</dbReference>
<protein>
    <submittedName>
        <fullName evidence="3">ShTK domain protein</fullName>
    </submittedName>
</protein>
<dbReference type="AlphaFoldDB" id="A0A368FQC0"/>
<proteinExistence type="predicted"/>
<keyword evidence="4" id="KW-1185">Reference proteome</keyword>
<dbReference type="SMART" id="SM00254">
    <property type="entry name" value="ShKT"/>
    <property type="match status" value="1"/>
</dbReference>
<keyword evidence="1" id="KW-1015">Disulfide bond</keyword>
<evidence type="ECO:0000259" key="2">
    <source>
        <dbReference type="PROSITE" id="PS51670"/>
    </source>
</evidence>
<evidence type="ECO:0000313" key="3">
    <source>
        <dbReference type="EMBL" id="RCN34262.1"/>
    </source>
</evidence>
<comment type="caution">
    <text evidence="1">Lacks conserved residue(s) required for the propagation of feature annotation.</text>
</comment>
<sequence length="160" mass="18191">MLPNCQFSCQDCENEPDEFSVDPALCGTGEKSDCCDSHPSCPYWASVGECKSNPNYMQLNCMLSCNSCITDPVARQLARRLGQFWSRTQISFTLGGWDETQHKCNNALVKNGDAHLLKRKVWTNNSINKFHILLRKIWASRFISLIPVIFGLLRYTFCCP</sequence>
<comment type="caution">
    <text evidence="3">The sequence shown here is derived from an EMBL/GenBank/DDBJ whole genome shotgun (WGS) entry which is preliminary data.</text>
</comment>
<dbReference type="OrthoDB" id="5783007at2759"/>
<dbReference type="EMBL" id="JOJR01000804">
    <property type="protein sequence ID" value="RCN34262.1"/>
    <property type="molecule type" value="Genomic_DNA"/>
</dbReference>
<gene>
    <name evidence="3" type="ORF">ANCCAN_19889</name>
</gene>
<dbReference type="PROSITE" id="PS51670">
    <property type="entry name" value="SHKT"/>
    <property type="match status" value="1"/>
</dbReference>
<dbReference type="STRING" id="29170.A0A368FQC0"/>
<organism evidence="3 4">
    <name type="scientific">Ancylostoma caninum</name>
    <name type="common">Dog hookworm</name>
    <dbReference type="NCBI Taxonomy" id="29170"/>
    <lineage>
        <taxon>Eukaryota</taxon>
        <taxon>Metazoa</taxon>
        <taxon>Ecdysozoa</taxon>
        <taxon>Nematoda</taxon>
        <taxon>Chromadorea</taxon>
        <taxon>Rhabditida</taxon>
        <taxon>Rhabditina</taxon>
        <taxon>Rhabditomorpha</taxon>
        <taxon>Strongyloidea</taxon>
        <taxon>Ancylostomatidae</taxon>
        <taxon>Ancylostomatinae</taxon>
        <taxon>Ancylostoma</taxon>
    </lineage>
</organism>
<dbReference type="InterPro" id="IPR003582">
    <property type="entry name" value="ShKT_dom"/>
</dbReference>
<dbReference type="Pfam" id="PF01549">
    <property type="entry name" value="ShK"/>
    <property type="match status" value="1"/>
</dbReference>
<evidence type="ECO:0000256" key="1">
    <source>
        <dbReference type="PROSITE-ProRule" id="PRU01005"/>
    </source>
</evidence>